<dbReference type="SUPFAM" id="SSF51905">
    <property type="entry name" value="FAD/NAD(P)-binding domain"/>
    <property type="match status" value="1"/>
</dbReference>
<proteinExistence type="inferred from homology"/>
<sequence>MRHIVIIGNGIAGITAARELRKGGADQLTVISSETDHHFSRTALMYIYMGHMTYAHTKPYEDWFWTKNRIDLLRAHVSTIDFERKALTATQPDGTTKNLTYDILVLALGSSPNRPGVLQTELRGVQGLYGMPDLEQMEVLTDAKQSGTSVNRAVVIGGGLIGIELCEMLLSREIPVSFLVREASFWRSVLPKEESAMITRHIQEHHVDLQLEMEVTEIHDDGTGRVGAVTTSAGKRIDCEFVGVSVGVSANIGWLRGTALETDRGILVDTYLATNVPDVYAIGDCVQHRTPPPGRKPTEQIWYTGRIMGETLAQTLLGKKTAYQPGVFFNSAKFFDIEYQTYGDVPANLPDDGTIQSLYWEHPDAQKAIRINYQTSDGAVTGMNAFGIRQRQDVWTRWITEKRPLQYVLEHLAEANFDPEFFRQHEADVLAVYNAQHPDAPLRLRAKKGLFALFGK</sequence>
<reference evidence="7" key="1">
    <citation type="submission" date="2019-09" db="EMBL/GenBank/DDBJ databases">
        <authorList>
            <person name="Jung D.-H."/>
        </authorList>
    </citation>
    <scope>NUCLEOTIDE SEQUENCE [LARGE SCALE GENOMIC DNA]</scope>
    <source>
        <strain evidence="7">JA-25</strain>
    </source>
</reference>
<dbReference type="PRINTS" id="PR00411">
    <property type="entry name" value="PNDRDTASEI"/>
</dbReference>
<dbReference type="RefSeq" id="WP_166693249.1">
    <property type="nucleotide sequence ID" value="NZ_WAEL01000007.1"/>
</dbReference>
<protein>
    <submittedName>
        <fullName evidence="6">FAD-dependent oxidoreductase</fullName>
    </submittedName>
</protein>
<comment type="similarity">
    <text evidence="2">Belongs to the FAD-dependent oxidoreductase family.</text>
</comment>
<evidence type="ECO:0000256" key="2">
    <source>
        <dbReference type="ARBA" id="ARBA00006442"/>
    </source>
</evidence>
<dbReference type="Proteomes" id="UP000606008">
    <property type="component" value="Unassembled WGS sequence"/>
</dbReference>
<dbReference type="InterPro" id="IPR023753">
    <property type="entry name" value="FAD/NAD-binding_dom"/>
</dbReference>
<dbReference type="InterPro" id="IPR050260">
    <property type="entry name" value="FAD-bd_OxRdtase"/>
</dbReference>
<feature type="domain" description="FAD/NAD(P)-binding" evidence="5">
    <location>
        <begin position="3"/>
        <end position="288"/>
    </location>
</feature>
<dbReference type="PANTHER" id="PTHR43429">
    <property type="entry name" value="PYRIDINE NUCLEOTIDE-DISULFIDE OXIDOREDUCTASE DOMAIN-CONTAINING"/>
    <property type="match status" value="1"/>
</dbReference>
<dbReference type="EMBL" id="WAEL01000007">
    <property type="protein sequence ID" value="NID12398.1"/>
    <property type="molecule type" value="Genomic_DNA"/>
</dbReference>
<name>A0ABX0QKP3_9BACT</name>
<dbReference type="Gene3D" id="3.50.50.60">
    <property type="entry name" value="FAD/NAD(P)-binding domain"/>
    <property type="match status" value="2"/>
</dbReference>
<comment type="cofactor">
    <cofactor evidence="1">
        <name>FAD</name>
        <dbReference type="ChEBI" id="CHEBI:57692"/>
    </cofactor>
</comment>
<dbReference type="PANTHER" id="PTHR43429:SF3">
    <property type="entry name" value="NITRITE REDUCTASE [NAD(P)H]"/>
    <property type="match status" value="1"/>
</dbReference>
<evidence type="ECO:0000259" key="5">
    <source>
        <dbReference type="Pfam" id="PF07992"/>
    </source>
</evidence>
<evidence type="ECO:0000313" key="6">
    <source>
        <dbReference type="EMBL" id="NID12398.1"/>
    </source>
</evidence>
<gene>
    <name evidence="6" type="ORF">F7231_19660</name>
</gene>
<evidence type="ECO:0000256" key="3">
    <source>
        <dbReference type="ARBA" id="ARBA00022630"/>
    </source>
</evidence>
<comment type="caution">
    <text evidence="6">The sequence shown here is derived from an EMBL/GenBank/DDBJ whole genome shotgun (WGS) entry which is preliminary data.</text>
</comment>
<evidence type="ECO:0000256" key="1">
    <source>
        <dbReference type="ARBA" id="ARBA00001974"/>
    </source>
</evidence>
<evidence type="ECO:0000313" key="7">
    <source>
        <dbReference type="Proteomes" id="UP000606008"/>
    </source>
</evidence>
<reference evidence="7" key="2">
    <citation type="submission" date="2023-07" db="EMBL/GenBank/DDBJ databases">
        <authorList>
            <person name="Jung D.-H."/>
        </authorList>
    </citation>
    <scope>NUCLEOTIDE SEQUENCE [LARGE SCALE GENOMIC DNA]</scope>
    <source>
        <strain evidence="7">JA-25</strain>
    </source>
</reference>
<accession>A0ABX0QKP3</accession>
<keyword evidence="4" id="KW-0274">FAD</keyword>
<evidence type="ECO:0000256" key="4">
    <source>
        <dbReference type="ARBA" id="ARBA00022827"/>
    </source>
</evidence>
<dbReference type="InterPro" id="IPR036188">
    <property type="entry name" value="FAD/NAD-bd_sf"/>
</dbReference>
<keyword evidence="3" id="KW-0285">Flavoprotein</keyword>
<keyword evidence="7" id="KW-1185">Reference proteome</keyword>
<organism evidence="6 7">
    <name type="scientific">Fibrivirga algicola</name>
    <dbReference type="NCBI Taxonomy" id="2950420"/>
    <lineage>
        <taxon>Bacteria</taxon>
        <taxon>Pseudomonadati</taxon>
        <taxon>Bacteroidota</taxon>
        <taxon>Cytophagia</taxon>
        <taxon>Cytophagales</taxon>
        <taxon>Spirosomataceae</taxon>
        <taxon>Fibrivirga</taxon>
    </lineage>
</organism>
<dbReference type="Pfam" id="PF07992">
    <property type="entry name" value="Pyr_redox_2"/>
    <property type="match status" value="1"/>
</dbReference>
<dbReference type="PRINTS" id="PR00368">
    <property type="entry name" value="FADPNR"/>
</dbReference>